<feature type="binding site" evidence="10">
    <location>
        <position position="148"/>
    </location>
    <ligand>
        <name>Zn(2+)</name>
        <dbReference type="ChEBI" id="CHEBI:29105"/>
        <label>2</label>
    </ligand>
</feature>
<dbReference type="Gene3D" id="1.10.150.900">
    <property type="match status" value="1"/>
</dbReference>
<feature type="binding site" evidence="10">
    <location>
        <position position="113"/>
    </location>
    <ligand>
        <name>Zn(2+)</name>
        <dbReference type="ChEBI" id="CHEBI:29105"/>
        <label>2</label>
    </ligand>
</feature>
<evidence type="ECO:0000256" key="1">
    <source>
        <dbReference type="ARBA" id="ARBA00004496"/>
    </source>
</evidence>
<feature type="binding site" evidence="10">
    <location>
        <position position="80"/>
    </location>
    <ligand>
        <name>Zn(2+)</name>
        <dbReference type="ChEBI" id="CHEBI:29105"/>
        <label>1</label>
    </ligand>
</feature>
<evidence type="ECO:0000256" key="9">
    <source>
        <dbReference type="PIRSR" id="PIRSR036696-1"/>
    </source>
</evidence>
<dbReference type="SUPFAM" id="SSF55031">
    <property type="entry name" value="Bacterial exopeptidase dimerisation domain"/>
    <property type="match status" value="1"/>
</dbReference>
<evidence type="ECO:0000256" key="5">
    <source>
        <dbReference type="ARBA" id="ARBA00022723"/>
    </source>
</evidence>
<dbReference type="AlphaFoldDB" id="A0A336LMZ0"/>
<dbReference type="EC" id="3.5.1.14" evidence="3"/>
<evidence type="ECO:0000256" key="6">
    <source>
        <dbReference type="ARBA" id="ARBA00022801"/>
    </source>
</evidence>
<evidence type="ECO:0000256" key="3">
    <source>
        <dbReference type="ARBA" id="ARBA00011913"/>
    </source>
</evidence>
<evidence type="ECO:0000313" key="12">
    <source>
        <dbReference type="EMBL" id="SSW97617.1"/>
    </source>
</evidence>
<sequence length="402" mass="45597">MTITDYENDEEIKIFREYLRIPSVHPNIDYEPCLTFIKKQAETLDLTYNVYYPKNPKKPVVILTWTGSDSKLPSILLNSHMDVVPVFEEHWTHPPFAAEMDKDGKIFARGAQDMKCCATQYLGAIRALKKTGFVPKRTVHLSFVPEEEIGGVEGMQEFVLSNDFKALNVGFALDEAIASADEHFHLFYAERSIWHVHFKINGTPGHGLVLLPETAGQKATRLMSKLMAFRETQVKRLAEDPKLLIGDVTTVNLTKMSGGVQCNVVPPQLVVTFDMRLALDVDHEVFENQLKQWCEEAGGNIEMEFQIKNPYVAPTKMDETNPYWNVFKSTLDDLGLKVKPCIQPGATDIRFVRRVGIPAFGFMPINNTPLLLHDHDEFLEASTYLKGITIYTKIIENLSNMN</sequence>
<dbReference type="GO" id="GO:0004046">
    <property type="term" value="F:aminoacylase activity"/>
    <property type="evidence" value="ECO:0007669"/>
    <property type="project" value="UniProtKB-EC"/>
</dbReference>
<name>A0A336LMZ0_CULSO</name>
<dbReference type="NCBIfam" id="TIGR01880">
    <property type="entry name" value="Ac-peptdase-euk"/>
    <property type="match status" value="1"/>
</dbReference>
<keyword evidence="7 10" id="KW-0862">Zinc</keyword>
<gene>
    <name evidence="13" type="primary">CSON006034</name>
</gene>
<dbReference type="GO" id="GO:0006520">
    <property type="term" value="P:amino acid metabolic process"/>
    <property type="evidence" value="ECO:0007669"/>
    <property type="project" value="InterPro"/>
</dbReference>
<feature type="active site" description="Proton acceptor" evidence="9">
    <location>
        <position position="147"/>
    </location>
</feature>
<proteinExistence type="inferred from homology"/>
<reference evidence="12" key="1">
    <citation type="submission" date="2018-04" db="EMBL/GenBank/DDBJ databases">
        <authorList>
            <person name="Go L.Y."/>
            <person name="Mitchell J.A."/>
        </authorList>
    </citation>
    <scope>NUCLEOTIDE SEQUENCE</scope>
    <source>
        <tissue evidence="12">Whole organism</tissue>
    </source>
</reference>
<keyword evidence="6" id="KW-0378">Hydrolase</keyword>
<evidence type="ECO:0000313" key="13">
    <source>
        <dbReference type="EMBL" id="SSX18003.1"/>
    </source>
</evidence>
<dbReference type="InterPro" id="IPR001261">
    <property type="entry name" value="ArgE/DapE_CS"/>
</dbReference>
<reference evidence="13" key="2">
    <citation type="submission" date="2018-07" db="EMBL/GenBank/DDBJ databases">
        <authorList>
            <person name="Quirk P.G."/>
            <person name="Krulwich T.A."/>
        </authorList>
    </citation>
    <scope>NUCLEOTIDE SEQUENCE</scope>
</reference>
<dbReference type="OMA" id="FYGERAQ"/>
<dbReference type="PANTHER" id="PTHR45892">
    <property type="entry name" value="AMINOACYLASE-1"/>
    <property type="match status" value="1"/>
</dbReference>
<evidence type="ECO:0000256" key="2">
    <source>
        <dbReference type="ARBA" id="ARBA00006247"/>
    </source>
</evidence>
<dbReference type="SUPFAM" id="SSF53187">
    <property type="entry name" value="Zn-dependent exopeptidases"/>
    <property type="match status" value="1"/>
</dbReference>
<protein>
    <recommendedName>
        <fullName evidence="3">N-acyl-aliphatic-L-amino acid amidohydrolase</fullName>
        <ecNumber evidence="3">3.5.1.14</ecNumber>
    </recommendedName>
    <alternativeName>
        <fullName evidence="8">N-acyl-L-amino-acid amidohydrolase</fullName>
    </alternativeName>
</protein>
<feature type="active site" evidence="9">
    <location>
        <position position="82"/>
    </location>
</feature>
<dbReference type="InterPro" id="IPR036264">
    <property type="entry name" value="Bact_exopeptidase_dim_dom"/>
</dbReference>
<keyword evidence="5 10" id="KW-0479">Metal-binding</keyword>
<evidence type="ECO:0000256" key="10">
    <source>
        <dbReference type="PIRSR" id="PIRSR036696-2"/>
    </source>
</evidence>
<evidence type="ECO:0000256" key="7">
    <source>
        <dbReference type="ARBA" id="ARBA00022833"/>
    </source>
</evidence>
<evidence type="ECO:0000259" key="11">
    <source>
        <dbReference type="Pfam" id="PF07687"/>
    </source>
</evidence>
<keyword evidence="4" id="KW-0963">Cytoplasm</keyword>
<dbReference type="InterPro" id="IPR052083">
    <property type="entry name" value="Aminoacylase-1_M20A"/>
</dbReference>
<dbReference type="InterPro" id="IPR010159">
    <property type="entry name" value="N-acyl_aa_amidohydrolase"/>
</dbReference>
<dbReference type="EMBL" id="UFQT01000022">
    <property type="protein sequence ID" value="SSX18003.1"/>
    <property type="molecule type" value="Genomic_DNA"/>
</dbReference>
<feature type="binding site" evidence="10">
    <location>
        <position position="373"/>
    </location>
    <ligand>
        <name>Zn(2+)</name>
        <dbReference type="ChEBI" id="CHEBI:29105"/>
        <label>2</label>
    </ligand>
</feature>
<comment type="cofactor">
    <cofactor evidence="10">
        <name>Zn(2+)</name>
        <dbReference type="ChEBI" id="CHEBI:29105"/>
    </cofactor>
    <text evidence="10">Binds 2 Zn(2+) ions per subunit.</text>
</comment>
<dbReference type="FunFam" id="3.30.70.360:FF:000005">
    <property type="entry name" value="Putative Aminoacylase-1"/>
    <property type="match status" value="1"/>
</dbReference>
<dbReference type="Gene3D" id="3.30.70.360">
    <property type="match status" value="1"/>
</dbReference>
<evidence type="ECO:0000256" key="4">
    <source>
        <dbReference type="ARBA" id="ARBA00022490"/>
    </source>
</evidence>
<comment type="subcellular location">
    <subcellularLocation>
        <location evidence="1">Cytoplasm</location>
    </subcellularLocation>
</comment>
<dbReference type="InterPro" id="IPR011650">
    <property type="entry name" value="Peptidase_M20_dimer"/>
</dbReference>
<feature type="binding site" evidence="10">
    <location>
        <position position="175"/>
    </location>
    <ligand>
        <name>Zn(2+)</name>
        <dbReference type="ChEBI" id="CHEBI:29105"/>
        <label>1</label>
    </ligand>
</feature>
<accession>A0A336LMZ0</accession>
<organism evidence="13">
    <name type="scientific">Culicoides sonorensis</name>
    <name type="common">Biting midge</name>
    <dbReference type="NCBI Taxonomy" id="179676"/>
    <lineage>
        <taxon>Eukaryota</taxon>
        <taxon>Metazoa</taxon>
        <taxon>Ecdysozoa</taxon>
        <taxon>Arthropoda</taxon>
        <taxon>Hexapoda</taxon>
        <taxon>Insecta</taxon>
        <taxon>Pterygota</taxon>
        <taxon>Neoptera</taxon>
        <taxon>Endopterygota</taxon>
        <taxon>Diptera</taxon>
        <taxon>Nematocera</taxon>
        <taxon>Chironomoidea</taxon>
        <taxon>Ceratopogonidae</taxon>
        <taxon>Ceratopogoninae</taxon>
        <taxon>Culicoides</taxon>
        <taxon>Monoculicoides</taxon>
    </lineage>
</organism>
<dbReference type="GO" id="GO:0005737">
    <property type="term" value="C:cytoplasm"/>
    <property type="evidence" value="ECO:0007669"/>
    <property type="project" value="UniProtKB-SubCell"/>
</dbReference>
<feature type="binding site" evidence="10">
    <location>
        <position position="113"/>
    </location>
    <ligand>
        <name>Zn(2+)</name>
        <dbReference type="ChEBI" id="CHEBI:29105"/>
        <label>1</label>
    </ligand>
</feature>
<dbReference type="Gene3D" id="3.40.630.10">
    <property type="entry name" value="Zn peptidases"/>
    <property type="match status" value="1"/>
</dbReference>
<dbReference type="CDD" id="cd05646">
    <property type="entry name" value="M20_AcylaseI_like"/>
    <property type="match status" value="1"/>
</dbReference>
<comment type="similarity">
    <text evidence="2">Belongs to the peptidase M20A family.</text>
</comment>
<dbReference type="InterPro" id="IPR002933">
    <property type="entry name" value="Peptidase_M20"/>
</dbReference>
<dbReference type="PROSITE" id="PS00758">
    <property type="entry name" value="ARGE_DAPE_CPG2_1"/>
    <property type="match status" value="1"/>
</dbReference>
<dbReference type="GO" id="GO:0046872">
    <property type="term" value="F:metal ion binding"/>
    <property type="evidence" value="ECO:0007669"/>
    <property type="project" value="UniProtKB-KW"/>
</dbReference>
<feature type="domain" description="Peptidase M20 dimerisation" evidence="11">
    <location>
        <begin position="188"/>
        <end position="299"/>
    </location>
</feature>
<dbReference type="Pfam" id="PF01546">
    <property type="entry name" value="Peptidase_M20"/>
    <property type="match status" value="1"/>
</dbReference>
<dbReference type="VEuPathDB" id="VectorBase:CSON006034"/>
<dbReference type="FunFam" id="1.10.150.900:FF:000001">
    <property type="entry name" value="Aminoacylase-1, putative"/>
    <property type="match status" value="1"/>
</dbReference>
<dbReference type="EMBL" id="UFQS01000022">
    <property type="protein sequence ID" value="SSW97617.1"/>
    <property type="molecule type" value="Genomic_DNA"/>
</dbReference>
<dbReference type="FunFam" id="3.40.630.10:FF:000019">
    <property type="entry name" value="Aminoacylase 1"/>
    <property type="match status" value="1"/>
</dbReference>
<evidence type="ECO:0000256" key="8">
    <source>
        <dbReference type="ARBA" id="ARBA00029656"/>
    </source>
</evidence>
<dbReference type="Pfam" id="PF07687">
    <property type="entry name" value="M20_dimer"/>
    <property type="match status" value="1"/>
</dbReference>
<dbReference type="PANTHER" id="PTHR45892:SF1">
    <property type="entry name" value="AMINOACYLASE-1"/>
    <property type="match status" value="1"/>
</dbReference>
<dbReference type="PIRSF" id="PIRSF036696">
    <property type="entry name" value="ACY-1"/>
    <property type="match status" value="1"/>
</dbReference>